<accession>A0A5B7HYH8</accession>
<dbReference type="Proteomes" id="UP000324222">
    <property type="component" value="Unassembled WGS sequence"/>
</dbReference>
<name>A0A5B7HYH8_PORTR</name>
<gene>
    <name evidence="1" type="ORF">E2C01_068075</name>
</gene>
<keyword evidence="2" id="KW-1185">Reference proteome</keyword>
<evidence type="ECO:0000313" key="2">
    <source>
        <dbReference type="Proteomes" id="UP000324222"/>
    </source>
</evidence>
<comment type="caution">
    <text evidence="1">The sequence shown here is derived from an EMBL/GenBank/DDBJ whole genome shotgun (WGS) entry which is preliminary data.</text>
</comment>
<proteinExistence type="predicted"/>
<dbReference type="AlphaFoldDB" id="A0A5B7HYH8"/>
<dbReference type="EMBL" id="VSRR010037414">
    <property type="protein sequence ID" value="MPC73738.1"/>
    <property type="molecule type" value="Genomic_DNA"/>
</dbReference>
<organism evidence="1 2">
    <name type="scientific">Portunus trituberculatus</name>
    <name type="common">Swimming crab</name>
    <name type="synonym">Neptunus trituberculatus</name>
    <dbReference type="NCBI Taxonomy" id="210409"/>
    <lineage>
        <taxon>Eukaryota</taxon>
        <taxon>Metazoa</taxon>
        <taxon>Ecdysozoa</taxon>
        <taxon>Arthropoda</taxon>
        <taxon>Crustacea</taxon>
        <taxon>Multicrustacea</taxon>
        <taxon>Malacostraca</taxon>
        <taxon>Eumalacostraca</taxon>
        <taxon>Eucarida</taxon>
        <taxon>Decapoda</taxon>
        <taxon>Pleocyemata</taxon>
        <taxon>Brachyura</taxon>
        <taxon>Eubrachyura</taxon>
        <taxon>Portunoidea</taxon>
        <taxon>Portunidae</taxon>
        <taxon>Portuninae</taxon>
        <taxon>Portunus</taxon>
    </lineage>
</organism>
<sequence length="132" mass="14980">MNRLNCSNTAGCDRPRVLTDLRRVAPDEAAVLGINKTLAFTLTQLSNITLSHSLTPLYTFWNPHRFPSPSLAPLTPLKNRGETTLTLTHATSALVHSPQLVDQASLYVYWDAIFPWVWVRLDDFLYTRKGLW</sequence>
<reference evidence="1 2" key="1">
    <citation type="submission" date="2019-05" db="EMBL/GenBank/DDBJ databases">
        <title>Another draft genome of Portunus trituberculatus and its Hox gene families provides insights of decapod evolution.</title>
        <authorList>
            <person name="Jeong J.-H."/>
            <person name="Song I."/>
            <person name="Kim S."/>
            <person name="Choi T."/>
            <person name="Kim D."/>
            <person name="Ryu S."/>
            <person name="Kim W."/>
        </authorList>
    </citation>
    <scope>NUCLEOTIDE SEQUENCE [LARGE SCALE GENOMIC DNA]</scope>
    <source>
        <tissue evidence="1">Muscle</tissue>
    </source>
</reference>
<protein>
    <submittedName>
        <fullName evidence="1">Uncharacterized protein</fullName>
    </submittedName>
</protein>
<evidence type="ECO:0000313" key="1">
    <source>
        <dbReference type="EMBL" id="MPC73738.1"/>
    </source>
</evidence>